<dbReference type="PANTHER" id="PTHR10110">
    <property type="entry name" value="SODIUM/HYDROGEN EXCHANGER"/>
    <property type="match status" value="1"/>
</dbReference>
<dbReference type="PRINTS" id="PR01084">
    <property type="entry name" value="NAHEXCHNGR"/>
</dbReference>
<dbReference type="Proteomes" id="UP001165063">
    <property type="component" value="Unassembled WGS sequence"/>
</dbReference>
<evidence type="ECO:0000256" key="1">
    <source>
        <dbReference type="ARBA" id="ARBA00004141"/>
    </source>
</evidence>
<comment type="similarity">
    <text evidence="9">Belongs to the monovalent cation:proton antiporter 1 (CPA1) transporter (TC 2.A.36) family.</text>
</comment>
<evidence type="ECO:0000256" key="8">
    <source>
        <dbReference type="ARBA" id="ARBA00023201"/>
    </source>
</evidence>
<reference evidence="13" key="1">
    <citation type="submission" date="2023-04" db="EMBL/GenBank/DDBJ databases">
        <title>Ambrosiozyma monospora NBRC 1965.</title>
        <authorList>
            <person name="Ichikawa N."/>
            <person name="Sato H."/>
            <person name="Tonouchi N."/>
        </authorList>
    </citation>
    <scope>NUCLEOTIDE SEQUENCE</scope>
    <source>
        <strain evidence="13">NBRC 1965</strain>
    </source>
</reference>
<dbReference type="InterPro" id="IPR006153">
    <property type="entry name" value="Cation/H_exchanger_TM"/>
</dbReference>
<feature type="transmembrane region" description="Helical" evidence="11">
    <location>
        <begin position="351"/>
        <end position="370"/>
    </location>
</feature>
<dbReference type="GO" id="GO:0000329">
    <property type="term" value="C:fungal-type vacuole membrane"/>
    <property type="evidence" value="ECO:0007669"/>
    <property type="project" value="TreeGrafter"/>
</dbReference>
<feature type="transmembrane region" description="Helical" evidence="11">
    <location>
        <begin position="441"/>
        <end position="459"/>
    </location>
</feature>
<feature type="compositionally biased region" description="Basic and acidic residues" evidence="10">
    <location>
        <begin position="563"/>
        <end position="572"/>
    </location>
</feature>
<feature type="transmembrane region" description="Helical" evidence="11">
    <location>
        <begin position="382"/>
        <end position="404"/>
    </location>
</feature>
<evidence type="ECO:0000256" key="11">
    <source>
        <dbReference type="SAM" id="Phobius"/>
    </source>
</evidence>
<sequence>MGSLLLNSAAFLAKRALPGFSSSPSPLPDTDFDPIDADPIDDSPDLGLPEDPGLDDSNPVAEEIFSSWALFIVLFLLCSALWSSYYLQQRRIKAIHETVLSIFYGMIVGLIIRVSPGHYIQDAVKFNSGYFFNILLPPIILNSGYELHQANFFRNIGSILTFAIPGTFISAIVVGVILFIYTKLGLESINISFVDALAVGATLSATDPVTILSIFNSYKVDPKLYTIIFGESLLNDAICIVMFETCEKFHGKKANFSSIFEGMGLFLMTFTISTLIGLMSGILIALVLKHSHIRRYPQIETCLVLLFAYESYFFSNGCHMSGIVSLLFCGITMKHYAYYNMSRRTQIATKYIFQLLAQLSENFIFIYLGLSLFTEVELVFKPLLIIVTFICICVARWAAVFPLSRLINWFARSKTTNRGISSTITGSVKDEIPYNYQMMQFWAGLRGAVGVALAMGLQGESKSSLLATVLVVVVLTVILFGGTTAGMLEMLNIKTGCVEENESDDEFDIEMPPSTSNSQTQAGSVYRKGMYSHVKGKDSNGFRNSQSRDEVGHGRGHGIQSHYTDETRELQSHSRSRSTSGSGSASNELLHDADYSVDLDLDLPPSAPLANFPSTSANPASVNSPTLGVAGNLIDSETTGMGAGAVAGAAAGAAANGVNGGVFSNMLSMDEHARWFTNFDENVLKPVLLDNLSVGGHRQHARDDVDGEHQGTDGK</sequence>
<feature type="domain" description="Cation/H+ exchanger transmembrane" evidence="12">
    <location>
        <begin position="85"/>
        <end position="488"/>
    </location>
</feature>
<feature type="transmembrane region" description="Helical" evidence="11">
    <location>
        <begin position="320"/>
        <end position="339"/>
    </location>
</feature>
<dbReference type="InterPro" id="IPR018422">
    <property type="entry name" value="Cation/H_exchanger_CPA1"/>
</dbReference>
<evidence type="ECO:0000256" key="2">
    <source>
        <dbReference type="ARBA" id="ARBA00022448"/>
    </source>
</evidence>
<dbReference type="EMBL" id="BSXU01003233">
    <property type="protein sequence ID" value="GMG39841.1"/>
    <property type="molecule type" value="Genomic_DNA"/>
</dbReference>
<keyword evidence="6 9" id="KW-0406">Ion transport</keyword>
<evidence type="ECO:0000256" key="3">
    <source>
        <dbReference type="ARBA" id="ARBA00022692"/>
    </source>
</evidence>
<evidence type="ECO:0000313" key="14">
    <source>
        <dbReference type="Proteomes" id="UP001165063"/>
    </source>
</evidence>
<feature type="transmembrane region" description="Helical" evidence="11">
    <location>
        <begin position="99"/>
        <end position="116"/>
    </location>
</feature>
<feature type="compositionally biased region" description="Basic and acidic residues" evidence="10">
    <location>
        <begin position="701"/>
        <end position="715"/>
    </location>
</feature>
<evidence type="ECO:0000256" key="4">
    <source>
        <dbReference type="ARBA" id="ARBA00022989"/>
    </source>
</evidence>
<proteinExistence type="inferred from homology"/>
<feature type="compositionally biased region" description="Low complexity" evidence="10">
    <location>
        <begin position="577"/>
        <end position="586"/>
    </location>
</feature>
<keyword evidence="8 9" id="KW-0739">Sodium transport</keyword>
<dbReference type="NCBIfam" id="TIGR00840">
    <property type="entry name" value="b_cpa1"/>
    <property type="match status" value="1"/>
</dbReference>
<dbReference type="OrthoDB" id="196264at2759"/>
<evidence type="ECO:0000256" key="9">
    <source>
        <dbReference type="RuleBase" id="RU003722"/>
    </source>
</evidence>
<feature type="transmembrane region" description="Helical" evidence="11">
    <location>
        <begin position="263"/>
        <end position="288"/>
    </location>
</feature>
<dbReference type="InterPro" id="IPR004709">
    <property type="entry name" value="NaH_exchanger"/>
</dbReference>
<evidence type="ECO:0000259" key="12">
    <source>
        <dbReference type="Pfam" id="PF00999"/>
    </source>
</evidence>
<feature type="region of interest" description="Disordered" evidence="10">
    <location>
        <begin position="503"/>
        <end position="588"/>
    </location>
</feature>
<keyword evidence="5" id="KW-0915">Sodium</keyword>
<comment type="subcellular location">
    <subcellularLocation>
        <location evidence="1">Membrane</location>
        <topology evidence="1">Multi-pass membrane protein</topology>
    </subcellularLocation>
</comment>
<dbReference type="GO" id="GO:0005770">
    <property type="term" value="C:late endosome"/>
    <property type="evidence" value="ECO:0007669"/>
    <property type="project" value="TreeGrafter"/>
</dbReference>
<feature type="compositionally biased region" description="Polar residues" evidence="10">
    <location>
        <begin position="513"/>
        <end position="523"/>
    </location>
</feature>
<feature type="region of interest" description="Disordered" evidence="10">
    <location>
        <begin position="696"/>
        <end position="715"/>
    </location>
</feature>
<evidence type="ECO:0000256" key="10">
    <source>
        <dbReference type="SAM" id="MobiDB-lite"/>
    </source>
</evidence>
<feature type="transmembrane region" description="Helical" evidence="11">
    <location>
        <begin position="65"/>
        <end position="87"/>
    </location>
</feature>
<dbReference type="PANTHER" id="PTHR10110:SF187">
    <property type="entry name" value="SODIUM_HYDROGEN EXCHANGER"/>
    <property type="match status" value="1"/>
</dbReference>
<feature type="transmembrane region" description="Helical" evidence="11">
    <location>
        <begin position="159"/>
        <end position="181"/>
    </location>
</feature>
<gene>
    <name evidence="13" type="ORF">Amon01_000566500</name>
</gene>
<protein>
    <recommendedName>
        <fullName evidence="9">Sodium/hydrogen exchanger</fullName>
    </recommendedName>
</protein>
<organism evidence="13 14">
    <name type="scientific">Ambrosiozyma monospora</name>
    <name type="common">Yeast</name>
    <name type="synonym">Endomycopsis monosporus</name>
    <dbReference type="NCBI Taxonomy" id="43982"/>
    <lineage>
        <taxon>Eukaryota</taxon>
        <taxon>Fungi</taxon>
        <taxon>Dikarya</taxon>
        <taxon>Ascomycota</taxon>
        <taxon>Saccharomycotina</taxon>
        <taxon>Pichiomycetes</taxon>
        <taxon>Pichiales</taxon>
        <taxon>Pichiaceae</taxon>
        <taxon>Ambrosiozyma</taxon>
    </lineage>
</organism>
<keyword evidence="3 9" id="KW-0812">Transmembrane</keyword>
<dbReference type="GO" id="GO:0005769">
    <property type="term" value="C:early endosome"/>
    <property type="evidence" value="ECO:0007669"/>
    <property type="project" value="TreeGrafter"/>
</dbReference>
<feature type="transmembrane region" description="Helical" evidence="11">
    <location>
        <begin position="193"/>
        <end position="212"/>
    </location>
</feature>
<evidence type="ECO:0000313" key="13">
    <source>
        <dbReference type="EMBL" id="GMG39841.1"/>
    </source>
</evidence>
<dbReference type="GO" id="GO:0007035">
    <property type="term" value="P:vacuolar acidification"/>
    <property type="evidence" value="ECO:0007669"/>
    <property type="project" value="TreeGrafter"/>
</dbReference>
<evidence type="ECO:0000256" key="7">
    <source>
        <dbReference type="ARBA" id="ARBA00023136"/>
    </source>
</evidence>
<dbReference type="Pfam" id="PF00999">
    <property type="entry name" value="Na_H_Exchanger"/>
    <property type="match status" value="1"/>
</dbReference>
<dbReference type="Gene3D" id="6.10.140.1330">
    <property type="match status" value="1"/>
</dbReference>
<keyword evidence="9" id="KW-0050">Antiport</keyword>
<keyword evidence="2 9" id="KW-0813">Transport</keyword>
<dbReference type="AlphaFoldDB" id="A0A9W7DH27"/>
<feature type="compositionally biased region" description="Basic and acidic residues" evidence="10">
    <location>
        <begin position="535"/>
        <end position="553"/>
    </location>
</feature>
<evidence type="ECO:0000256" key="6">
    <source>
        <dbReference type="ARBA" id="ARBA00023065"/>
    </source>
</evidence>
<keyword evidence="7 11" id="KW-0472">Membrane</keyword>
<name>A0A9W7DH27_AMBMO</name>
<accession>A0A9W7DH27</accession>
<keyword evidence="14" id="KW-1185">Reference proteome</keyword>
<evidence type="ECO:0000256" key="5">
    <source>
        <dbReference type="ARBA" id="ARBA00023053"/>
    </source>
</evidence>
<keyword evidence="4 11" id="KW-1133">Transmembrane helix</keyword>
<dbReference type="GO" id="GO:0015385">
    <property type="term" value="F:sodium:proton antiporter activity"/>
    <property type="evidence" value="ECO:0007669"/>
    <property type="project" value="InterPro"/>
</dbReference>
<comment type="caution">
    <text evidence="13">The sequence shown here is derived from an EMBL/GenBank/DDBJ whole genome shotgun (WGS) entry which is preliminary data.</text>
</comment>
<feature type="transmembrane region" description="Helical" evidence="11">
    <location>
        <begin position="465"/>
        <end position="488"/>
    </location>
</feature>
<dbReference type="GO" id="GO:0015386">
    <property type="term" value="F:potassium:proton antiporter activity"/>
    <property type="evidence" value="ECO:0007669"/>
    <property type="project" value="TreeGrafter"/>
</dbReference>